<feature type="transmembrane region" description="Helical" evidence="1">
    <location>
        <begin position="32"/>
        <end position="54"/>
    </location>
</feature>
<name>A0ABR7Y9X9_9SPHI</name>
<sequence>MKRRLNYLIIVLLIILPFIPIADIIVPKGYVLDDIFCLILIISSIKIICSTLLIMSHRSYNSNKKGWLLFICGLCMMLPLYLEISTHNPKDYNLVLVSYLRQGYIIIALISLLFVFVKTLLPFKTFIVRSILTVGSLLLAYHIGNNLMTLIHAKSFSETNGSRLETLTISLIYFIPVLIGLAYVYKGKIKSWKFYAVTLLSLIGVLFCLPNIILGMNTFNSIFINIAMTFIPSYWLGIILLTKSAKKLK</sequence>
<protein>
    <submittedName>
        <fullName evidence="2">Uncharacterized protein</fullName>
    </submittedName>
</protein>
<feature type="transmembrane region" description="Helical" evidence="1">
    <location>
        <begin position="194"/>
        <end position="216"/>
    </location>
</feature>
<comment type="caution">
    <text evidence="2">The sequence shown here is derived from an EMBL/GenBank/DDBJ whole genome shotgun (WGS) entry which is preliminary data.</text>
</comment>
<keyword evidence="1" id="KW-0472">Membrane</keyword>
<feature type="transmembrane region" description="Helical" evidence="1">
    <location>
        <begin position="126"/>
        <end position="144"/>
    </location>
</feature>
<dbReference type="Proteomes" id="UP000651271">
    <property type="component" value="Unassembled WGS sequence"/>
</dbReference>
<proteinExistence type="predicted"/>
<feature type="transmembrane region" description="Helical" evidence="1">
    <location>
        <begin position="222"/>
        <end position="241"/>
    </location>
</feature>
<feature type="transmembrane region" description="Helical" evidence="1">
    <location>
        <begin position="7"/>
        <end position="26"/>
    </location>
</feature>
<keyword evidence="1" id="KW-1133">Transmembrane helix</keyword>
<dbReference type="EMBL" id="JACOIJ010000001">
    <property type="protein sequence ID" value="MBD1428114.1"/>
    <property type="molecule type" value="Genomic_DNA"/>
</dbReference>
<feature type="transmembrane region" description="Helical" evidence="1">
    <location>
        <begin position="164"/>
        <end position="185"/>
    </location>
</feature>
<evidence type="ECO:0000256" key="1">
    <source>
        <dbReference type="SAM" id="Phobius"/>
    </source>
</evidence>
<evidence type="ECO:0000313" key="2">
    <source>
        <dbReference type="EMBL" id="MBD1428114.1"/>
    </source>
</evidence>
<feature type="transmembrane region" description="Helical" evidence="1">
    <location>
        <begin position="102"/>
        <end position="121"/>
    </location>
</feature>
<feature type="transmembrane region" description="Helical" evidence="1">
    <location>
        <begin position="66"/>
        <end position="82"/>
    </location>
</feature>
<keyword evidence="3" id="KW-1185">Reference proteome</keyword>
<reference evidence="2 3" key="1">
    <citation type="submission" date="2020-08" db="EMBL/GenBank/DDBJ databases">
        <title>Sphingobacterium sp. DN04309 isolated from aquaculture water.</title>
        <authorList>
            <person name="Zhang M."/>
        </authorList>
    </citation>
    <scope>NUCLEOTIDE SEQUENCE [LARGE SCALE GENOMIC DNA]</scope>
    <source>
        <strain evidence="2 3">DN04309</strain>
    </source>
</reference>
<evidence type="ECO:0000313" key="3">
    <source>
        <dbReference type="Proteomes" id="UP000651271"/>
    </source>
</evidence>
<dbReference type="RefSeq" id="WP_190301143.1">
    <property type="nucleotide sequence ID" value="NZ_JACOIJ010000001.1"/>
</dbReference>
<organism evidence="2 3">
    <name type="scientific">Sphingobacterium litopenaei</name>
    <dbReference type="NCBI Taxonomy" id="2763500"/>
    <lineage>
        <taxon>Bacteria</taxon>
        <taxon>Pseudomonadati</taxon>
        <taxon>Bacteroidota</taxon>
        <taxon>Sphingobacteriia</taxon>
        <taxon>Sphingobacteriales</taxon>
        <taxon>Sphingobacteriaceae</taxon>
        <taxon>Sphingobacterium</taxon>
    </lineage>
</organism>
<keyword evidence="1" id="KW-0812">Transmembrane</keyword>
<gene>
    <name evidence="2" type="ORF">H8B04_00785</name>
</gene>
<accession>A0ABR7Y9X9</accession>